<gene>
    <name evidence="8" type="primary">MAN7_2</name>
    <name evidence="8" type="ORF">CASFOL_015861</name>
</gene>
<comment type="caution">
    <text evidence="8">The sequence shown here is derived from an EMBL/GenBank/DDBJ whole genome shotgun (WGS) entry which is preliminary data.</text>
</comment>
<feature type="signal peptide" evidence="6">
    <location>
        <begin position="1"/>
        <end position="21"/>
    </location>
</feature>
<dbReference type="GO" id="GO:0016985">
    <property type="term" value="F:mannan endo-1,4-beta-mannosidase activity"/>
    <property type="evidence" value="ECO:0007669"/>
    <property type="project" value="UniProtKB-EC"/>
</dbReference>
<dbReference type="InterPro" id="IPR017853">
    <property type="entry name" value="GH"/>
</dbReference>
<name>A0ABD3DFJ8_9LAMI</name>
<feature type="chain" id="PRO_5044847645" description="mannan endo-1,4-beta-mannosidase" evidence="6">
    <location>
        <begin position="22"/>
        <end position="431"/>
    </location>
</feature>
<dbReference type="Gene3D" id="3.20.20.80">
    <property type="entry name" value="Glycosidases"/>
    <property type="match status" value="1"/>
</dbReference>
<dbReference type="SUPFAM" id="SSF51445">
    <property type="entry name" value="(Trans)glycosidases"/>
    <property type="match status" value="1"/>
</dbReference>
<comment type="similarity">
    <text evidence="2">Belongs to the glycosyl hydrolase 5 (cellulase A) family.</text>
</comment>
<dbReference type="InterPro" id="IPR045053">
    <property type="entry name" value="MAN-like"/>
</dbReference>
<dbReference type="FunFam" id="3.20.20.80:FF:000313">
    <property type="entry name" value="Uncharacterized protein"/>
    <property type="match status" value="1"/>
</dbReference>
<protein>
    <recommendedName>
        <fullName evidence="3">mannan endo-1,4-beta-mannosidase</fullName>
        <ecNumber evidence="3">3.2.1.78</ecNumber>
    </recommendedName>
</protein>
<accession>A0ABD3DFJ8</accession>
<dbReference type="EC" id="3.2.1.78" evidence="3"/>
<proteinExistence type="inferred from homology"/>
<keyword evidence="9" id="KW-1185">Reference proteome</keyword>
<evidence type="ECO:0000313" key="9">
    <source>
        <dbReference type="Proteomes" id="UP001632038"/>
    </source>
</evidence>
<dbReference type="InterPro" id="IPR001547">
    <property type="entry name" value="Glyco_hydro_5"/>
</dbReference>
<evidence type="ECO:0000256" key="6">
    <source>
        <dbReference type="SAM" id="SignalP"/>
    </source>
</evidence>
<organism evidence="8 9">
    <name type="scientific">Castilleja foliolosa</name>
    <dbReference type="NCBI Taxonomy" id="1961234"/>
    <lineage>
        <taxon>Eukaryota</taxon>
        <taxon>Viridiplantae</taxon>
        <taxon>Streptophyta</taxon>
        <taxon>Embryophyta</taxon>
        <taxon>Tracheophyta</taxon>
        <taxon>Spermatophyta</taxon>
        <taxon>Magnoliopsida</taxon>
        <taxon>eudicotyledons</taxon>
        <taxon>Gunneridae</taxon>
        <taxon>Pentapetalae</taxon>
        <taxon>asterids</taxon>
        <taxon>lamiids</taxon>
        <taxon>Lamiales</taxon>
        <taxon>Orobanchaceae</taxon>
        <taxon>Pedicularideae</taxon>
        <taxon>Castillejinae</taxon>
        <taxon>Castilleja</taxon>
    </lineage>
</organism>
<reference evidence="9" key="1">
    <citation type="journal article" date="2024" name="IScience">
        <title>Strigolactones Initiate the Formation of Haustorium-like Structures in Castilleja.</title>
        <authorList>
            <person name="Buerger M."/>
            <person name="Peterson D."/>
            <person name="Chory J."/>
        </authorList>
    </citation>
    <scope>NUCLEOTIDE SEQUENCE [LARGE SCALE GENOMIC DNA]</scope>
</reference>
<evidence type="ECO:0000313" key="8">
    <source>
        <dbReference type="EMBL" id="KAL3640893.1"/>
    </source>
</evidence>
<dbReference type="Pfam" id="PF26410">
    <property type="entry name" value="GH5_mannosidase"/>
    <property type="match status" value="1"/>
</dbReference>
<keyword evidence="6" id="KW-0732">Signal</keyword>
<dbReference type="PANTHER" id="PTHR31451:SF60">
    <property type="entry name" value="MANNAN ENDO-1,4-BETA-MANNOSIDASE 1"/>
    <property type="match status" value="1"/>
</dbReference>
<keyword evidence="5 8" id="KW-0326">Glycosidase</keyword>
<evidence type="ECO:0000256" key="3">
    <source>
        <dbReference type="ARBA" id="ARBA00012706"/>
    </source>
</evidence>
<comment type="catalytic activity">
    <reaction evidence="1">
        <text>Random hydrolysis of (1-&gt;4)-beta-D-mannosidic linkages in mannans, galactomannans and glucomannans.</text>
        <dbReference type="EC" id="3.2.1.78"/>
    </reaction>
</comment>
<sequence length="431" mass="49128">MSNSSIITFFLLFLLIQEHNFQSKATAKFITTEKEHFMLNGSPFYANGFNAYWLMYVACDPSQRYKITSAFQEAKEHGLIIARTWAFGDAGYFALQYSPGSYNEQMFQGLDFVIYEAGNYGIKLILSLVNNYESLGGKNKYVDWARKQGQNVISDDDFYTNSVAKGYYKNHIKIYPSYISFWLLGIGIFTKAPLKFGAVLTRQNTMTGIAYKDDPTIMAWELINEPRCPTDPSGLTIQAWIAEMAFYLKSIDNNHLLEIGLEGFYGQSDAHKQQDNPNFQVGTDFINNNLIQEVDFATIHSYPDIWLTNQSDEEQLLFLKQWLNSHIQDAQTILKKPLLIAEFGKSRKDTGYTTNKRDELFNTVYSEIYSSATTSGAASGGLFWQLLTQGMNNFRDGYEIIFSESPSTASLIAEQSQNLNNIRKMHEDDGY</sequence>
<evidence type="ECO:0000256" key="2">
    <source>
        <dbReference type="ARBA" id="ARBA00005641"/>
    </source>
</evidence>
<evidence type="ECO:0000256" key="4">
    <source>
        <dbReference type="ARBA" id="ARBA00022801"/>
    </source>
</evidence>
<dbReference type="AlphaFoldDB" id="A0ABD3DFJ8"/>
<evidence type="ECO:0000256" key="5">
    <source>
        <dbReference type="ARBA" id="ARBA00023295"/>
    </source>
</evidence>
<evidence type="ECO:0000256" key="1">
    <source>
        <dbReference type="ARBA" id="ARBA00001678"/>
    </source>
</evidence>
<dbReference type="PANTHER" id="PTHR31451">
    <property type="match status" value="1"/>
</dbReference>
<dbReference type="EMBL" id="JAVIJP010000017">
    <property type="protein sequence ID" value="KAL3640893.1"/>
    <property type="molecule type" value="Genomic_DNA"/>
</dbReference>
<keyword evidence="4 8" id="KW-0378">Hydrolase</keyword>
<dbReference type="Proteomes" id="UP001632038">
    <property type="component" value="Unassembled WGS sequence"/>
</dbReference>
<evidence type="ECO:0000259" key="7">
    <source>
        <dbReference type="Pfam" id="PF26410"/>
    </source>
</evidence>
<feature type="domain" description="Glycoside hydrolase family 5" evidence="7">
    <location>
        <begin position="28"/>
        <end position="385"/>
    </location>
</feature>